<evidence type="ECO:0000256" key="5">
    <source>
        <dbReference type="ARBA" id="ARBA00022692"/>
    </source>
</evidence>
<dbReference type="Proteomes" id="UP000190787">
    <property type="component" value="Unassembled WGS sequence"/>
</dbReference>
<comment type="subunit">
    <text evidence="9">The complex comprises the extracytoplasmic solute receptor protein and the two transmembrane proteins.</text>
</comment>
<dbReference type="InterPro" id="IPR055348">
    <property type="entry name" value="DctQ"/>
</dbReference>
<comment type="function">
    <text evidence="9">Part of the tripartite ATP-independent periplasmic (TRAP) transport system.</text>
</comment>
<evidence type="ECO:0000256" key="4">
    <source>
        <dbReference type="ARBA" id="ARBA00022519"/>
    </source>
</evidence>
<organism evidence="11 12">
    <name type="scientific">Thioclava sediminum</name>
    <dbReference type="NCBI Taxonomy" id="1915319"/>
    <lineage>
        <taxon>Bacteria</taxon>
        <taxon>Pseudomonadati</taxon>
        <taxon>Pseudomonadota</taxon>
        <taxon>Alphaproteobacteria</taxon>
        <taxon>Rhodobacterales</taxon>
        <taxon>Paracoccaceae</taxon>
        <taxon>Thioclava</taxon>
    </lineage>
</organism>
<proteinExistence type="inferred from homology"/>
<evidence type="ECO:0000256" key="3">
    <source>
        <dbReference type="ARBA" id="ARBA00022475"/>
    </source>
</evidence>
<evidence type="ECO:0000256" key="7">
    <source>
        <dbReference type="ARBA" id="ARBA00023136"/>
    </source>
</evidence>
<sequence>MSAASEHTKLPAWLIWFNRANLLLATLSGMFLMLVLGLVFVGVFTRYALAMPILGINEVVQLASVGVVMLALPYCTSYEGHVRVDVLDGVIGRWGRFLGDLMSRALSAWVLSVLVQRAWLKMLDAREFGDTTNMLGIPLWPFYAFIAAGMSLCVIVLAVQFLIIAIGKGRP</sequence>
<name>A0ABX3MYN3_9RHOB</name>
<evidence type="ECO:0000259" key="10">
    <source>
        <dbReference type="Pfam" id="PF04290"/>
    </source>
</evidence>
<comment type="caution">
    <text evidence="11">The sequence shown here is derived from an EMBL/GenBank/DDBJ whole genome shotgun (WGS) entry which is preliminary data.</text>
</comment>
<keyword evidence="7 9" id="KW-0472">Membrane</keyword>
<comment type="similarity">
    <text evidence="8 9">Belongs to the TRAP transporter small permease family.</text>
</comment>
<feature type="transmembrane region" description="Helical" evidence="9">
    <location>
        <begin position="20"/>
        <end position="44"/>
    </location>
</feature>
<evidence type="ECO:0000256" key="1">
    <source>
        <dbReference type="ARBA" id="ARBA00004429"/>
    </source>
</evidence>
<keyword evidence="6 9" id="KW-1133">Transmembrane helix</keyword>
<evidence type="ECO:0000256" key="6">
    <source>
        <dbReference type="ARBA" id="ARBA00022989"/>
    </source>
</evidence>
<evidence type="ECO:0000313" key="12">
    <source>
        <dbReference type="Proteomes" id="UP000190787"/>
    </source>
</evidence>
<gene>
    <name evidence="11" type="ORF">BMI91_12190</name>
</gene>
<evidence type="ECO:0000313" key="11">
    <source>
        <dbReference type="EMBL" id="OOY24758.1"/>
    </source>
</evidence>
<comment type="caution">
    <text evidence="9">Lacks conserved residue(s) required for the propagation of feature annotation.</text>
</comment>
<keyword evidence="4 9" id="KW-0997">Cell inner membrane</keyword>
<evidence type="ECO:0000256" key="8">
    <source>
        <dbReference type="ARBA" id="ARBA00038436"/>
    </source>
</evidence>
<protein>
    <recommendedName>
        <fullName evidence="9">TRAP transporter small permease protein</fullName>
    </recommendedName>
</protein>
<keyword evidence="5 9" id="KW-0812">Transmembrane</keyword>
<keyword evidence="3" id="KW-1003">Cell membrane</keyword>
<dbReference type="EMBL" id="MPZV01000002">
    <property type="protein sequence ID" value="OOY24758.1"/>
    <property type="molecule type" value="Genomic_DNA"/>
</dbReference>
<keyword evidence="2 9" id="KW-0813">Transport</keyword>
<dbReference type="Pfam" id="PF04290">
    <property type="entry name" value="DctQ"/>
    <property type="match status" value="1"/>
</dbReference>
<comment type="subcellular location">
    <subcellularLocation>
        <location evidence="1 9">Cell inner membrane</location>
        <topology evidence="1 9">Multi-pass membrane protein</topology>
    </subcellularLocation>
</comment>
<dbReference type="PANTHER" id="PTHR35011:SF10">
    <property type="entry name" value="TRAP TRANSPORTER SMALL PERMEASE PROTEIN"/>
    <property type="match status" value="1"/>
</dbReference>
<dbReference type="PANTHER" id="PTHR35011">
    <property type="entry name" value="2,3-DIKETO-L-GULONATE TRAP TRANSPORTER SMALL PERMEASE PROTEIN YIAM"/>
    <property type="match status" value="1"/>
</dbReference>
<keyword evidence="12" id="KW-1185">Reference proteome</keyword>
<evidence type="ECO:0000256" key="2">
    <source>
        <dbReference type="ARBA" id="ARBA00022448"/>
    </source>
</evidence>
<reference evidence="11 12" key="1">
    <citation type="submission" date="2016-11" db="EMBL/GenBank/DDBJ databases">
        <title>A multilocus sequence analysis scheme for characterization of bacteria in the genus Thioclava.</title>
        <authorList>
            <person name="Liu Y."/>
            <person name="Shao Z."/>
        </authorList>
    </citation>
    <scope>NUCLEOTIDE SEQUENCE [LARGE SCALE GENOMIC DNA]</scope>
    <source>
        <strain evidence="11 12">TAW-CT134</strain>
    </source>
</reference>
<accession>A0ABX3MYN3</accession>
<dbReference type="InterPro" id="IPR007387">
    <property type="entry name" value="TRAP_DctQ"/>
</dbReference>
<evidence type="ECO:0000256" key="9">
    <source>
        <dbReference type="RuleBase" id="RU369079"/>
    </source>
</evidence>
<feature type="transmembrane region" description="Helical" evidence="9">
    <location>
        <begin position="140"/>
        <end position="166"/>
    </location>
</feature>
<dbReference type="RefSeq" id="WP_244176616.1">
    <property type="nucleotide sequence ID" value="NZ_MPZV01000002.1"/>
</dbReference>
<feature type="domain" description="Tripartite ATP-independent periplasmic transporters DctQ component" evidence="10">
    <location>
        <begin position="36"/>
        <end position="162"/>
    </location>
</feature>